<dbReference type="EMBL" id="JAUFRC010000001">
    <property type="protein sequence ID" value="MDN3711190.1"/>
    <property type="molecule type" value="Genomic_DNA"/>
</dbReference>
<keyword evidence="1" id="KW-0812">Transmembrane</keyword>
<dbReference type="Pfam" id="PF03616">
    <property type="entry name" value="Glt_symporter"/>
    <property type="match status" value="1"/>
</dbReference>
<feature type="transmembrane region" description="Helical" evidence="1">
    <location>
        <begin position="99"/>
        <end position="122"/>
    </location>
</feature>
<feature type="transmembrane region" description="Helical" evidence="1">
    <location>
        <begin position="166"/>
        <end position="189"/>
    </location>
</feature>
<evidence type="ECO:0000256" key="1">
    <source>
        <dbReference type="SAM" id="Phobius"/>
    </source>
</evidence>
<feature type="transmembrane region" description="Helical" evidence="1">
    <location>
        <begin position="73"/>
        <end position="93"/>
    </location>
</feature>
<feature type="transmembrane region" description="Helical" evidence="1">
    <location>
        <begin position="12"/>
        <end position="32"/>
    </location>
</feature>
<keyword evidence="1" id="KW-1133">Transmembrane helix</keyword>
<evidence type="ECO:0000313" key="3">
    <source>
        <dbReference type="Proteomes" id="UP001243846"/>
    </source>
</evidence>
<name>A0ABT8D702_9RHOB</name>
<accession>A0ABT8D702</accession>
<comment type="caution">
    <text evidence="2">The sequence shown here is derived from an EMBL/GenBank/DDBJ whole genome shotgun (WGS) entry which is preliminary data.</text>
</comment>
<protein>
    <submittedName>
        <fullName evidence="2">Sodium/glutamate symporter</fullName>
    </submittedName>
</protein>
<evidence type="ECO:0000313" key="2">
    <source>
        <dbReference type="EMBL" id="MDN3711190.1"/>
    </source>
</evidence>
<dbReference type="PANTHER" id="PTHR36178:SF1">
    <property type="entry name" value="SODIUM_GLUTAMATE SYMPORTER"/>
    <property type="match status" value="1"/>
</dbReference>
<dbReference type="PANTHER" id="PTHR36178">
    <property type="entry name" value="SLR0625 PROTEIN"/>
    <property type="match status" value="1"/>
</dbReference>
<dbReference type="Proteomes" id="UP001243846">
    <property type="component" value="Unassembled WGS sequence"/>
</dbReference>
<keyword evidence="3" id="KW-1185">Reference proteome</keyword>
<sequence>MRLITAQGALETLSLFAVCLAASSYISVFISTNFPKAPVTIPTFVWALATGVVVRNLVTPLFSFNVFDRCVDVIGNVALSLFLAMALLSLKLWELVDLAIPLLAILAVQTAVLAVFASVVTFRAMGKDYDAAVVAVGHCGFGMGATPTAVANMQAITSKYGASHKAFLIIPLVGAFFVDIINAAVLSIFTSLPFLN</sequence>
<gene>
    <name evidence="2" type="ORF">QWZ10_03960</name>
</gene>
<reference evidence="3" key="1">
    <citation type="journal article" date="2019" name="Int. J. Syst. Evol. Microbiol.">
        <title>The Global Catalogue of Microorganisms (GCM) 10K type strain sequencing project: providing services to taxonomists for standard genome sequencing and annotation.</title>
        <authorList>
            <consortium name="The Broad Institute Genomics Platform"/>
            <consortium name="The Broad Institute Genome Sequencing Center for Infectious Disease"/>
            <person name="Wu L."/>
            <person name="Ma J."/>
        </authorList>
    </citation>
    <scope>NUCLEOTIDE SEQUENCE [LARGE SCALE GENOMIC DNA]</scope>
    <source>
        <strain evidence="3">CECT 8482</strain>
    </source>
</reference>
<keyword evidence="1" id="KW-0472">Membrane</keyword>
<dbReference type="InterPro" id="IPR004445">
    <property type="entry name" value="GltS"/>
</dbReference>
<proteinExistence type="predicted"/>
<organism evidence="2 3">
    <name type="scientific">Paracoccus cavernae</name>
    <dbReference type="NCBI Taxonomy" id="1571207"/>
    <lineage>
        <taxon>Bacteria</taxon>
        <taxon>Pseudomonadati</taxon>
        <taxon>Pseudomonadota</taxon>
        <taxon>Alphaproteobacteria</taxon>
        <taxon>Rhodobacterales</taxon>
        <taxon>Paracoccaceae</taxon>
        <taxon>Paracoccus</taxon>
    </lineage>
</organism>
<feature type="transmembrane region" description="Helical" evidence="1">
    <location>
        <begin position="44"/>
        <end position="66"/>
    </location>
</feature>